<organism evidence="1 2">
    <name type="scientific">Choristoneura fumiferana</name>
    <name type="common">Spruce budworm moth</name>
    <name type="synonym">Archips fumiferana</name>
    <dbReference type="NCBI Taxonomy" id="7141"/>
    <lineage>
        <taxon>Eukaryota</taxon>
        <taxon>Metazoa</taxon>
        <taxon>Ecdysozoa</taxon>
        <taxon>Arthropoda</taxon>
        <taxon>Hexapoda</taxon>
        <taxon>Insecta</taxon>
        <taxon>Pterygota</taxon>
        <taxon>Neoptera</taxon>
        <taxon>Endopterygota</taxon>
        <taxon>Lepidoptera</taxon>
        <taxon>Glossata</taxon>
        <taxon>Ditrysia</taxon>
        <taxon>Tortricoidea</taxon>
        <taxon>Tortricidae</taxon>
        <taxon>Tortricinae</taxon>
        <taxon>Choristoneura</taxon>
    </lineage>
</organism>
<evidence type="ECO:0000313" key="2">
    <source>
        <dbReference type="Proteomes" id="UP001064048"/>
    </source>
</evidence>
<evidence type="ECO:0000313" key="1">
    <source>
        <dbReference type="EMBL" id="KAI8436799.1"/>
    </source>
</evidence>
<reference evidence="1 2" key="1">
    <citation type="journal article" date="2022" name="Genome Biol. Evol.">
        <title>The Spruce Budworm Genome: Reconstructing the Evolutionary History of Antifreeze Proteins.</title>
        <authorList>
            <person name="Beliveau C."/>
            <person name="Gagne P."/>
            <person name="Picq S."/>
            <person name="Vernygora O."/>
            <person name="Keeling C.I."/>
            <person name="Pinkney K."/>
            <person name="Doucet D."/>
            <person name="Wen F."/>
            <person name="Johnston J.S."/>
            <person name="Maaroufi H."/>
            <person name="Boyle B."/>
            <person name="Laroche J."/>
            <person name="Dewar K."/>
            <person name="Juretic N."/>
            <person name="Blackburn G."/>
            <person name="Nisole A."/>
            <person name="Brunet B."/>
            <person name="Brandao M."/>
            <person name="Lumley L."/>
            <person name="Duan J."/>
            <person name="Quan G."/>
            <person name="Lucarotti C.J."/>
            <person name="Roe A.D."/>
            <person name="Sperling F.A.H."/>
            <person name="Levesque R.C."/>
            <person name="Cusson M."/>
        </authorList>
    </citation>
    <scope>NUCLEOTIDE SEQUENCE [LARGE SCALE GENOMIC DNA]</scope>
    <source>
        <strain evidence="1">Glfc:IPQL:Cfum</strain>
    </source>
</reference>
<name>A0ACC0KJX8_CHOFU</name>
<keyword evidence="2" id="KW-1185">Reference proteome</keyword>
<sequence>MGTFPMPTVKQFLDKKTIYGPKKDPVWVYLEKEMRANAEQKPYNEKVGKWLKYLRDLKHYYHTEAKRQERTLQREVGPLWYIELSSNQREVLGYLKSNIHQDLLEDLPVRTRKSLSDLGITMNIPKKILLKAMVESMGDAGVFIWCLYSEVYKKPPSELRGEYDMNAMIMMSCLVFIDLEECIKCLEKLTGSGKKTVVPPVKKVKKYYEPKCRYGEYLQKMYVPCYCNHPSKGQEKSVRAPRPIETKIRLRSDDSYENLRYSVKFLEKRKERNQKQKQMERVCNYKFWEPPSTLRNTDPKMVAHAEKLKMLKKRPKFRHKSALDNVQFNVGPVVFAGNNPYYLLNNICVLGTGYVTIHGGITLLSTGEYCTVIAGYWKYPREVEVHCDHDCDCVEKWEPTVMEYLKESKCKCGHLYDLYHEGKATEKYFYPPTRSAPHWFDKAKIYQLDPMEDFIKETVRLAVQSGEETPEPSEPGFSASGLKEKDLLAAFLADLSDTPLLIPHLPQANLLNNLQEWVRKRVKGAVDPGLHKQLILRSLRRWLWLKHMDFRGRAYQIPFTLKELKYMTWQHRDMVMQLFKILLNDFVTRNRLRQLEQSRLWWSTMTYDMYPSKAFLDIYFTYMPGRMKDTYIIDPFSSDRTPKFGAKTCPLNL</sequence>
<gene>
    <name evidence="1" type="ORF">MSG28_010260</name>
</gene>
<dbReference type="EMBL" id="CM046117">
    <property type="protein sequence ID" value="KAI8436799.1"/>
    <property type="molecule type" value="Genomic_DNA"/>
</dbReference>
<proteinExistence type="predicted"/>
<comment type="caution">
    <text evidence="1">The sequence shown here is derived from an EMBL/GenBank/DDBJ whole genome shotgun (WGS) entry which is preliminary data.</text>
</comment>
<protein>
    <submittedName>
        <fullName evidence="1">Uncharacterized protein</fullName>
    </submittedName>
</protein>
<accession>A0ACC0KJX8</accession>
<dbReference type="Proteomes" id="UP001064048">
    <property type="component" value="Chromosome 17"/>
</dbReference>